<dbReference type="Pfam" id="PF00512">
    <property type="entry name" value="HisKA"/>
    <property type="match status" value="1"/>
</dbReference>
<evidence type="ECO:0000256" key="14">
    <source>
        <dbReference type="ARBA" id="ARBA00023136"/>
    </source>
</evidence>
<dbReference type="Proteomes" id="UP000035100">
    <property type="component" value="Unassembled WGS sequence"/>
</dbReference>
<organism evidence="18 19">
    <name type="scientific">Wenxinia marina DSM 24838</name>
    <dbReference type="NCBI Taxonomy" id="1123501"/>
    <lineage>
        <taxon>Bacteria</taxon>
        <taxon>Pseudomonadati</taxon>
        <taxon>Pseudomonadota</taxon>
        <taxon>Alphaproteobacteria</taxon>
        <taxon>Rhodobacterales</taxon>
        <taxon>Roseobacteraceae</taxon>
        <taxon>Wenxinia</taxon>
    </lineage>
</organism>
<dbReference type="PANTHER" id="PTHR43065">
    <property type="entry name" value="SENSOR HISTIDINE KINASE"/>
    <property type="match status" value="1"/>
</dbReference>
<feature type="domain" description="Histidine kinase" evidence="17">
    <location>
        <begin position="33"/>
        <end position="246"/>
    </location>
</feature>
<dbReference type="CDD" id="cd00082">
    <property type="entry name" value="HisKA"/>
    <property type="match status" value="1"/>
</dbReference>
<dbReference type="PATRIC" id="fig|1123501.6.peg.2030"/>
<name>A0A0D0PDP9_9RHOB</name>
<dbReference type="EC" id="2.7.13.3" evidence="3"/>
<keyword evidence="6" id="KW-0597">Phosphoprotein</keyword>
<keyword evidence="11" id="KW-0067">ATP-binding</keyword>
<evidence type="ECO:0000256" key="9">
    <source>
        <dbReference type="ARBA" id="ARBA00022741"/>
    </source>
</evidence>
<evidence type="ECO:0000256" key="1">
    <source>
        <dbReference type="ARBA" id="ARBA00000085"/>
    </source>
</evidence>
<keyword evidence="7" id="KW-0808">Transferase</keyword>
<evidence type="ECO:0000256" key="15">
    <source>
        <dbReference type="ARBA" id="ARBA00059004"/>
    </source>
</evidence>
<evidence type="ECO:0000313" key="18">
    <source>
        <dbReference type="EMBL" id="KIQ69571.1"/>
    </source>
</evidence>
<dbReference type="PANTHER" id="PTHR43065:SF46">
    <property type="entry name" value="C4-DICARBOXYLATE TRANSPORT SENSOR PROTEIN DCTB"/>
    <property type="match status" value="1"/>
</dbReference>
<keyword evidence="10 18" id="KW-0418">Kinase</keyword>
<evidence type="ECO:0000256" key="8">
    <source>
        <dbReference type="ARBA" id="ARBA00022692"/>
    </source>
</evidence>
<evidence type="ECO:0000313" key="19">
    <source>
        <dbReference type="Proteomes" id="UP000035100"/>
    </source>
</evidence>
<keyword evidence="9" id="KW-0547">Nucleotide-binding</keyword>
<comment type="subcellular location">
    <subcellularLocation>
        <location evidence="2">Cell inner membrane</location>
        <topology evidence="2">Multi-pass membrane protein</topology>
    </subcellularLocation>
</comment>
<keyword evidence="5" id="KW-0997">Cell inner membrane</keyword>
<keyword evidence="12" id="KW-1133">Transmembrane helix</keyword>
<dbReference type="Pfam" id="PF02518">
    <property type="entry name" value="HATPase_c"/>
    <property type="match status" value="1"/>
</dbReference>
<accession>A0A0D0PDP9</accession>
<evidence type="ECO:0000256" key="6">
    <source>
        <dbReference type="ARBA" id="ARBA00022553"/>
    </source>
</evidence>
<evidence type="ECO:0000256" key="16">
    <source>
        <dbReference type="ARBA" id="ARBA00073143"/>
    </source>
</evidence>
<dbReference type="SUPFAM" id="SSF55874">
    <property type="entry name" value="ATPase domain of HSP90 chaperone/DNA topoisomerase II/histidine kinase"/>
    <property type="match status" value="1"/>
</dbReference>
<dbReference type="Gene3D" id="1.10.287.130">
    <property type="match status" value="1"/>
</dbReference>
<dbReference type="InterPro" id="IPR036097">
    <property type="entry name" value="HisK_dim/P_sf"/>
</dbReference>
<evidence type="ECO:0000256" key="13">
    <source>
        <dbReference type="ARBA" id="ARBA00023012"/>
    </source>
</evidence>
<dbReference type="GO" id="GO:0000155">
    <property type="term" value="F:phosphorelay sensor kinase activity"/>
    <property type="evidence" value="ECO:0007669"/>
    <property type="project" value="InterPro"/>
</dbReference>
<keyword evidence="8" id="KW-0812">Transmembrane</keyword>
<dbReference type="PROSITE" id="PS50109">
    <property type="entry name" value="HIS_KIN"/>
    <property type="match status" value="1"/>
</dbReference>
<gene>
    <name evidence="18" type="ORF">Wenmar_01935</name>
</gene>
<sequence length="251" mass="26907">MAERLEAEARLKKAQGDLVQAAKLSALGEMSAGISHELNQPLMAIRYFADNARGFLARGRPEVADGNLQRIGEMARRMGRIIRNLRAFARQENEALSDIGLAAVIEQVVEMAEVRARAAGATILWTAPDAPLVVRAGEVRLAQVILNLVTNAIDAMEGTPERRVEITARRADGRAVVEVRDTGPGIAEPERIFDPFYTTKSVGGEEGMGLGLSISYGLVQSFGGAIRGRNRDGGGAVFTVELDLVERAAAA</sequence>
<dbReference type="InterPro" id="IPR003661">
    <property type="entry name" value="HisK_dim/P_dom"/>
</dbReference>
<dbReference type="InterPro" id="IPR004358">
    <property type="entry name" value="Sig_transdc_His_kin-like_C"/>
</dbReference>
<dbReference type="STRING" id="1123501.Wenmar_01935"/>
<keyword evidence="4" id="KW-1003">Cell membrane</keyword>
<dbReference type="SMART" id="SM00387">
    <property type="entry name" value="HATPase_c"/>
    <property type="match status" value="1"/>
</dbReference>
<dbReference type="GO" id="GO:0005886">
    <property type="term" value="C:plasma membrane"/>
    <property type="evidence" value="ECO:0007669"/>
    <property type="project" value="UniProtKB-SubCell"/>
</dbReference>
<dbReference type="PRINTS" id="PR00344">
    <property type="entry name" value="BCTRLSENSOR"/>
</dbReference>
<dbReference type="GO" id="GO:0005524">
    <property type="term" value="F:ATP binding"/>
    <property type="evidence" value="ECO:0007669"/>
    <property type="project" value="UniProtKB-KW"/>
</dbReference>
<comment type="function">
    <text evidence="15">Member of the two-component regulatory system DctB/DctD involved in the transport of C4-dicarboxylates. DctB functions as a membrane-associated protein kinase that phosphorylates DctD in response to environmental signals.</text>
</comment>
<dbReference type="EMBL" id="AONG01000009">
    <property type="protein sequence ID" value="KIQ69571.1"/>
    <property type="molecule type" value="Genomic_DNA"/>
</dbReference>
<comment type="caution">
    <text evidence="18">The sequence shown here is derived from an EMBL/GenBank/DDBJ whole genome shotgun (WGS) entry which is preliminary data.</text>
</comment>
<comment type="catalytic activity">
    <reaction evidence="1">
        <text>ATP + protein L-histidine = ADP + protein N-phospho-L-histidine.</text>
        <dbReference type="EC" id="2.7.13.3"/>
    </reaction>
</comment>
<evidence type="ECO:0000256" key="4">
    <source>
        <dbReference type="ARBA" id="ARBA00022475"/>
    </source>
</evidence>
<keyword evidence="14" id="KW-0472">Membrane</keyword>
<evidence type="ECO:0000256" key="7">
    <source>
        <dbReference type="ARBA" id="ARBA00022679"/>
    </source>
</evidence>
<evidence type="ECO:0000259" key="17">
    <source>
        <dbReference type="PROSITE" id="PS50109"/>
    </source>
</evidence>
<proteinExistence type="predicted"/>
<protein>
    <recommendedName>
        <fullName evidence="16">C4-dicarboxylate transport sensor protein DctB</fullName>
        <ecNumber evidence="3">2.7.13.3</ecNumber>
    </recommendedName>
</protein>
<dbReference type="SMART" id="SM00388">
    <property type="entry name" value="HisKA"/>
    <property type="match status" value="1"/>
</dbReference>
<dbReference type="InterPro" id="IPR036890">
    <property type="entry name" value="HATPase_C_sf"/>
</dbReference>
<evidence type="ECO:0000256" key="3">
    <source>
        <dbReference type="ARBA" id="ARBA00012438"/>
    </source>
</evidence>
<dbReference type="FunFam" id="1.10.287.130:FF:000049">
    <property type="entry name" value="C4-dicarboxylate transport sensor protein DctB"/>
    <property type="match status" value="1"/>
</dbReference>
<keyword evidence="19" id="KW-1185">Reference proteome</keyword>
<dbReference type="SUPFAM" id="SSF47384">
    <property type="entry name" value="Homodimeric domain of signal transducing histidine kinase"/>
    <property type="match status" value="1"/>
</dbReference>
<evidence type="ECO:0000256" key="11">
    <source>
        <dbReference type="ARBA" id="ARBA00022840"/>
    </source>
</evidence>
<dbReference type="AlphaFoldDB" id="A0A0D0PDP9"/>
<keyword evidence="13" id="KW-0902">Two-component regulatory system</keyword>
<evidence type="ECO:0000256" key="5">
    <source>
        <dbReference type="ARBA" id="ARBA00022519"/>
    </source>
</evidence>
<evidence type="ECO:0000256" key="12">
    <source>
        <dbReference type="ARBA" id="ARBA00022989"/>
    </source>
</evidence>
<dbReference type="InterPro" id="IPR003594">
    <property type="entry name" value="HATPase_dom"/>
</dbReference>
<reference evidence="18 19" key="1">
    <citation type="submission" date="2013-01" db="EMBL/GenBank/DDBJ databases">
        <authorList>
            <person name="Fiebig A."/>
            <person name="Goeker M."/>
            <person name="Klenk H.-P.P."/>
        </authorList>
    </citation>
    <scope>NUCLEOTIDE SEQUENCE [LARGE SCALE GENOMIC DNA]</scope>
    <source>
        <strain evidence="18 19">DSM 24838</strain>
    </source>
</reference>
<dbReference type="Gene3D" id="3.30.565.10">
    <property type="entry name" value="Histidine kinase-like ATPase, C-terminal domain"/>
    <property type="match status" value="1"/>
</dbReference>
<evidence type="ECO:0000256" key="10">
    <source>
        <dbReference type="ARBA" id="ARBA00022777"/>
    </source>
</evidence>
<evidence type="ECO:0000256" key="2">
    <source>
        <dbReference type="ARBA" id="ARBA00004429"/>
    </source>
</evidence>
<dbReference type="InterPro" id="IPR005467">
    <property type="entry name" value="His_kinase_dom"/>
</dbReference>